<feature type="transmembrane region" description="Helical" evidence="8">
    <location>
        <begin position="81"/>
        <end position="104"/>
    </location>
</feature>
<evidence type="ECO:0000256" key="7">
    <source>
        <dbReference type="ARBA" id="ARBA00023224"/>
    </source>
</evidence>
<dbReference type="Pfam" id="PF08395">
    <property type="entry name" value="7tm_7"/>
    <property type="match status" value="1"/>
</dbReference>
<keyword evidence="7 8" id="KW-0807">Transducer</keyword>
<comment type="subcellular location">
    <subcellularLocation>
        <location evidence="1 8">Cell membrane</location>
        <topology evidence="1 8">Multi-pass membrane protein</topology>
    </subcellularLocation>
</comment>
<evidence type="ECO:0000313" key="9">
    <source>
        <dbReference type="Proteomes" id="UP000695000"/>
    </source>
</evidence>
<sequence length="323" mass="37352">MTSRDKYLNLLYYSVGPTYYISRALGLLPVRVVRTKNQIRITSSHDFLYFGFFLLTYLFLSSYTIFALISDEHNYKEIPKGFLFVISVMILTSQIITVIMAYVMRKPLLNMIERFAEIDMHFGMYNIKMDYKTALMKNRVAVGWLTCSVLIRSAFTLQNVSVDFIQQYAVFAASFMKSQLKYLFIIFVEALYVRLSRLNESIAAGGDMKALSLLHFKLCNCCSILIHIFGLQMVMAVGVSAANVIFQNYFLYRMCTTSNCKEHFYMIGAPLFWILDEMLEIGLLVKFCSRTANVANYTPVLLHEMRNRTPHDDDLAREVLVFI</sequence>
<dbReference type="GeneID" id="108568652"/>
<gene>
    <name evidence="10" type="primary">LOC108568652</name>
</gene>
<dbReference type="PANTHER" id="PTHR21143">
    <property type="entry name" value="INVERTEBRATE GUSTATORY RECEPTOR"/>
    <property type="match status" value="1"/>
</dbReference>
<evidence type="ECO:0000256" key="3">
    <source>
        <dbReference type="ARBA" id="ARBA00022692"/>
    </source>
</evidence>
<keyword evidence="2 8" id="KW-1003">Cell membrane</keyword>
<comment type="function">
    <text evidence="8">Gustatory receptor which mediates acceptance or avoidance behavior, depending on its substrates.</text>
</comment>
<feature type="transmembrane region" description="Helical" evidence="8">
    <location>
        <begin position="235"/>
        <end position="252"/>
    </location>
</feature>
<accession>A0ABM1NEU9</accession>
<comment type="similarity">
    <text evidence="8">Belongs to the insect chemoreceptor superfamily. Gustatory receptor (GR) family.</text>
</comment>
<dbReference type="Proteomes" id="UP000695000">
    <property type="component" value="Unplaced"/>
</dbReference>
<organism evidence="9 10">
    <name type="scientific">Nicrophorus vespilloides</name>
    <name type="common">Boreal carrion beetle</name>
    <dbReference type="NCBI Taxonomy" id="110193"/>
    <lineage>
        <taxon>Eukaryota</taxon>
        <taxon>Metazoa</taxon>
        <taxon>Ecdysozoa</taxon>
        <taxon>Arthropoda</taxon>
        <taxon>Hexapoda</taxon>
        <taxon>Insecta</taxon>
        <taxon>Pterygota</taxon>
        <taxon>Neoptera</taxon>
        <taxon>Endopterygota</taxon>
        <taxon>Coleoptera</taxon>
        <taxon>Polyphaga</taxon>
        <taxon>Staphyliniformia</taxon>
        <taxon>Silphidae</taxon>
        <taxon>Nicrophorinae</taxon>
        <taxon>Nicrophorus</taxon>
    </lineage>
</organism>
<evidence type="ECO:0000313" key="10">
    <source>
        <dbReference type="RefSeq" id="XP_017785349.1"/>
    </source>
</evidence>
<name>A0ABM1NEU9_NICVS</name>
<keyword evidence="4 8" id="KW-1133">Transmembrane helix</keyword>
<evidence type="ECO:0000256" key="1">
    <source>
        <dbReference type="ARBA" id="ARBA00004651"/>
    </source>
</evidence>
<proteinExistence type="inferred from homology"/>
<evidence type="ECO:0000256" key="6">
    <source>
        <dbReference type="ARBA" id="ARBA00023170"/>
    </source>
</evidence>
<evidence type="ECO:0000256" key="2">
    <source>
        <dbReference type="ARBA" id="ARBA00022475"/>
    </source>
</evidence>
<keyword evidence="6 8" id="KW-0675">Receptor</keyword>
<reference evidence="10" key="1">
    <citation type="submission" date="2025-08" db="UniProtKB">
        <authorList>
            <consortium name="RefSeq"/>
        </authorList>
    </citation>
    <scope>IDENTIFICATION</scope>
    <source>
        <tissue evidence="10">Whole Larva</tissue>
    </source>
</reference>
<comment type="caution">
    <text evidence="8">Lacks conserved residue(s) required for the propagation of feature annotation.</text>
</comment>
<evidence type="ECO:0000256" key="4">
    <source>
        <dbReference type="ARBA" id="ARBA00022989"/>
    </source>
</evidence>
<keyword evidence="5 8" id="KW-0472">Membrane</keyword>
<feature type="transmembrane region" description="Helical" evidence="8">
    <location>
        <begin position="141"/>
        <end position="160"/>
    </location>
</feature>
<dbReference type="InterPro" id="IPR013604">
    <property type="entry name" value="7TM_chemorcpt"/>
</dbReference>
<evidence type="ECO:0000256" key="8">
    <source>
        <dbReference type="RuleBase" id="RU363108"/>
    </source>
</evidence>
<keyword evidence="3 8" id="KW-0812">Transmembrane</keyword>
<feature type="transmembrane region" description="Helical" evidence="8">
    <location>
        <begin position="47"/>
        <end position="69"/>
    </location>
</feature>
<protein>
    <recommendedName>
        <fullName evidence="8">Gustatory receptor</fullName>
    </recommendedName>
</protein>
<dbReference type="RefSeq" id="XP_017785349.1">
    <property type="nucleotide sequence ID" value="XM_017929860.1"/>
</dbReference>
<keyword evidence="9" id="KW-1185">Reference proteome</keyword>
<evidence type="ECO:0000256" key="5">
    <source>
        <dbReference type="ARBA" id="ARBA00023136"/>
    </source>
</evidence>
<dbReference type="PANTHER" id="PTHR21143:SF104">
    <property type="entry name" value="GUSTATORY RECEPTOR 8A-RELATED"/>
    <property type="match status" value="1"/>
</dbReference>